<name>A0A255YTV3_9PROT</name>
<accession>A0A255YTV3</accession>
<gene>
    <name evidence="2" type="ORF">CHU95_17945</name>
</gene>
<dbReference type="EMBL" id="NOXU01000031">
    <property type="protein sequence ID" value="OYQ32653.1"/>
    <property type="molecule type" value="Genomic_DNA"/>
</dbReference>
<dbReference type="Proteomes" id="UP000216998">
    <property type="component" value="Unassembled WGS sequence"/>
</dbReference>
<protein>
    <submittedName>
        <fullName evidence="2">Uncharacterized protein</fullName>
    </submittedName>
</protein>
<comment type="caution">
    <text evidence="2">The sequence shown here is derived from an EMBL/GenBank/DDBJ whole genome shotgun (WGS) entry which is preliminary data.</text>
</comment>
<keyword evidence="1" id="KW-1133">Transmembrane helix</keyword>
<dbReference type="AlphaFoldDB" id="A0A255YTV3"/>
<keyword evidence="1" id="KW-0812">Transmembrane</keyword>
<proteinExistence type="predicted"/>
<evidence type="ECO:0000313" key="2">
    <source>
        <dbReference type="EMBL" id="OYQ32653.1"/>
    </source>
</evidence>
<feature type="transmembrane region" description="Helical" evidence="1">
    <location>
        <begin position="20"/>
        <end position="41"/>
    </location>
</feature>
<keyword evidence="1" id="KW-0472">Membrane</keyword>
<organism evidence="2 3">
    <name type="scientific">Niveispirillum lacus</name>
    <dbReference type="NCBI Taxonomy" id="1981099"/>
    <lineage>
        <taxon>Bacteria</taxon>
        <taxon>Pseudomonadati</taxon>
        <taxon>Pseudomonadota</taxon>
        <taxon>Alphaproteobacteria</taxon>
        <taxon>Rhodospirillales</taxon>
        <taxon>Azospirillaceae</taxon>
        <taxon>Niveispirillum</taxon>
    </lineage>
</organism>
<sequence>MQNPPVFARAEIPFTQIRPILHLVILIKWLVIIVDALMIGANQLKWQIRRHLDWIYHMHLQALNAACAISNTSGGRLLPWIDTAHVQQISPRCDASMVRQSNRVNGCPLRGRGRRRGTFF</sequence>
<evidence type="ECO:0000313" key="3">
    <source>
        <dbReference type="Proteomes" id="UP000216998"/>
    </source>
</evidence>
<evidence type="ECO:0000256" key="1">
    <source>
        <dbReference type="SAM" id="Phobius"/>
    </source>
</evidence>
<reference evidence="2 3" key="1">
    <citation type="submission" date="2017-07" db="EMBL/GenBank/DDBJ databases">
        <title>Niveispirillum cyanobacteriorum sp. nov., isolated from cyanobacterial aggregates in a eutrophic lake.</title>
        <authorList>
            <person name="Cai H."/>
        </authorList>
    </citation>
    <scope>NUCLEOTIDE SEQUENCE [LARGE SCALE GENOMIC DNA]</scope>
    <source>
        <strain evidence="3">TH1-14</strain>
    </source>
</reference>
<keyword evidence="3" id="KW-1185">Reference proteome</keyword>